<evidence type="ECO:0000313" key="4">
    <source>
        <dbReference type="EMBL" id="RST94867.1"/>
    </source>
</evidence>
<sequence length="233" mass="27165">MMYTYKSIVDIMGKLNNITINLGVRGIYNMGKIDPRVIKTRKKLRQAFLDLLKTRSLSEMNIKDLTNQAGVTRGTFYLHYRDKDTFIETIMEEIIEDFYESVVEYVPYQGDEEKQIPRIVLDRVFAYIGNSPEFFVTLLNENDAEDYRVLFSERLYDYVLAHVNYGNSIPVRKMPKELVNNFVVYSLLGISNAWVSEGQIYANHYIAAMVSKMYRSELFIEVGLSDFFVSETI</sequence>
<accession>A0A429ZMD5</accession>
<organism evidence="4 5">
    <name type="scientific">Vagococcus bubulae</name>
    <dbReference type="NCBI Taxonomy" id="1977868"/>
    <lineage>
        <taxon>Bacteria</taxon>
        <taxon>Bacillati</taxon>
        <taxon>Bacillota</taxon>
        <taxon>Bacilli</taxon>
        <taxon>Lactobacillales</taxon>
        <taxon>Enterococcaceae</taxon>
        <taxon>Vagococcus</taxon>
    </lineage>
</organism>
<dbReference type="Proteomes" id="UP000288490">
    <property type="component" value="Unassembled WGS sequence"/>
</dbReference>
<evidence type="ECO:0000256" key="1">
    <source>
        <dbReference type="ARBA" id="ARBA00023125"/>
    </source>
</evidence>
<dbReference type="OrthoDB" id="9810250at2"/>
<dbReference type="PANTHER" id="PTHR43479">
    <property type="entry name" value="ACREF/ENVCD OPERON REPRESSOR-RELATED"/>
    <property type="match status" value="1"/>
</dbReference>
<proteinExistence type="predicted"/>
<comment type="caution">
    <text evidence="4">The sequence shown here is derived from an EMBL/GenBank/DDBJ whole genome shotgun (WGS) entry which is preliminary data.</text>
</comment>
<protein>
    <recommendedName>
        <fullName evidence="3">HTH tetR-type domain-containing protein</fullName>
    </recommendedName>
</protein>
<feature type="DNA-binding region" description="H-T-H motif" evidence="2">
    <location>
        <begin position="61"/>
        <end position="80"/>
    </location>
</feature>
<dbReference type="Pfam" id="PF00440">
    <property type="entry name" value="TetR_N"/>
    <property type="match status" value="1"/>
</dbReference>
<dbReference type="EMBL" id="NGJT01000006">
    <property type="protein sequence ID" value="RST94867.1"/>
    <property type="molecule type" value="Genomic_DNA"/>
</dbReference>
<evidence type="ECO:0000313" key="5">
    <source>
        <dbReference type="Proteomes" id="UP000288490"/>
    </source>
</evidence>
<feature type="domain" description="HTH tetR-type" evidence="3">
    <location>
        <begin position="38"/>
        <end position="98"/>
    </location>
</feature>
<reference evidence="4 5" key="1">
    <citation type="submission" date="2017-05" db="EMBL/GenBank/DDBJ databases">
        <title>Vagococcus spp. assemblies.</title>
        <authorList>
            <person name="Gulvik C.A."/>
        </authorList>
    </citation>
    <scope>NUCLEOTIDE SEQUENCE [LARGE SCALE GENOMIC DNA]</scope>
    <source>
        <strain evidence="4 5">SS1994</strain>
    </source>
</reference>
<gene>
    <name evidence="4" type="ORF">CBF36_04905</name>
</gene>
<evidence type="ECO:0000259" key="3">
    <source>
        <dbReference type="PROSITE" id="PS50977"/>
    </source>
</evidence>
<dbReference type="GO" id="GO:0003677">
    <property type="term" value="F:DNA binding"/>
    <property type="evidence" value="ECO:0007669"/>
    <property type="project" value="UniProtKB-UniRule"/>
</dbReference>
<dbReference type="Gene3D" id="1.10.357.10">
    <property type="entry name" value="Tetracycline Repressor, domain 2"/>
    <property type="match status" value="1"/>
</dbReference>
<keyword evidence="5" id="KW-1185">Reference proteome</keyword>
<keyword evidence="1 2" id="KW-0238">DNA-binding</keyword>
<name>A0A429ZMD5_9ENTE</name>
<dbReference type="InterPro" id="IPR050624">
    <property type="entry name" value="HTH-type_Tx_Regulator"/>
</dbReference>
<dbReference type="SUPFAM" id="SSF46689">
    <property type="entry name" value="Homeodomain-like"/>
    <property type="match status" value="1"/>
</dbReference>
<dbReference type="InterPro" id="IPR009057">
    <property type="entry name" value="Homeodomain-like_sf"/>
</dbReference>
<dbReference type="PROSITE" id="PS50977">
    <property type="entry name" value="HTH_TETR_2"/>
    <property type="match status" value="1"/>
</dbReference>
<dbReference type="Pfam" id="PF14278">
    <property type="entry name" value="TetR_C_8"/>
    <property type="match status" value="1"/>
</dbReference>
<dbReference type="InterPro" id="IPR001647">
    <property type="entry name" value="HTH_TetR"/>
</dbReference>
<evidence type="ECO:0000256" key="2">
    <source>
        <dbReference type="PROSITE-ProRule" id="PRU00335"/>
    </source>
</evidence>
<dbReference type="InterPro" id="IPR039532">
    <property type="entry name" value="TetR_C_Firmicutes"/>
</dbReference>
<dbReference type="PANTHER" id="PTHR43479:SF7">
    <property type="entry name" value="TETR-FAMILY TRANSCRIPTIONAL REGULATOR"/>
    <property type="match status" value="1"/>
</dbReference>
<dbReference type="AlphaFoldDB" id="A0A429ZMD5"/>